<dbReference type="EMBL" id="JBFARM010000007">
    <property type="protein sequence ID" value="MEV4288899.1"/>
    <property type="molecule type" value="Genomic_DNA"/>
</dbReference>
<reference evidence="1 2" key="1">
    <citation type="submission" date="2024-06" db="EMBL/GenBank/DDBJ databases">
        <title>The Natural Products Discovery Center: Release of the First 8490 Sequenced Strains for Exploring Actinobacteria Biosynthetic Diversity.</title>
        <authorList>
            <person name="Kalkreuter E."/>
            <person name="Kautsar S.A."/>
            <person name="Yang D."/>
            <person name="Bader C.D."/>
            <person name="Teijaro C.N."/>
            <person name="Fluegel L."/>
            <person name="Davis C.M."/>
            <person name="Simpson J.R."/>
            <person name="Lauterbach L."/>
            <person name="Steele A.D."/>
            <person name="Gui C."/>
            <person name="Meng S."/>
            <person name="Li G."/>
            <person name="Viehrig K."/>
            <person name="Ye F."/>
            <person name="Su P."/>
            <person name="Kiefer A.F."/>
            <person name="Nichols A."/>
            <person name="Cepeda A.J."/>
            <person name="Yan W."/>
            <person name="Fan B."/>
            <person name="Jiang Y."/>
            <person name="Adhikari A."/>
            <person name="Zheng C.-J."/>
            <person name="Schuster L."/>
            <person name="Cowan T.M."/>
            <person name="Smanski M.J."/>
            <person name="Chevrette M.G."/>
            <person name="De Carvalho L.P.S."/>
            <person name="Shen B."/>
        </authorList>
    </citation>
    <scope>NUCLEOTIDE SEQUENCE [LARGE SCALE GENOMIC DNA]</scope>
    <source>
        <strain evidence="1 2">NPDC049574</strain>
    </source>
</reference>
<dbReference type="NCBIfam" id="TIGR02548">
    <property type="entry name" value="casB_cse2"/>
    <property type="match status" value="1"/>
</dbReference>
<dbReference type="Gene3D" id="1.10.520.40">
    <property type="entry name" value="CRISPR-associated protein Cse2"/>
    <property type="match status" value="1"/>
</dbReference>
<name>A0ABV3H961_9ACTN</name>
<dbReference type="RefSeq" id="WP_364454311.1">
    <property type="nucleotide sequence ID" value="NZ_JBFARM010000007.1"/>
</dbReference>
<protein>
    <submittedName>
        <fullName evidence="1">Type I-E CRISPR-associated protein Cse2/CasB</fullName>
    </submittedName>
</protein>
<keyword evidence="2" id="KW-1185">Reference proteome</keyword>
<dbReference type="Proteomes" id="UP001552427">
    <property type="component" value="Unassembled WGS sequence"/>
</dbReference>
<dbReference type="InterPro" id="IPR013382">
    <property type="entry name" value="CRISPR-assoc_prot_Cse2"/>
</dbReference>
<evidence type="ECO:0000313" key="1">
    <source>
        <dbReference type="EMBL" id="MEV4288899.1"/>
    </source>
</evidence>
<dbReference type="CDD" id="cd09731">
    <property type="entry name" value="Cse2_I-E"/>
    <property type="match status" value="1"/>
</dbReference>
<dbReference type="InterPro" id="IPR038287">
    <property type="entry name" value="Cse2_sf"/>
</dbReference>
<gene>
    <name evidence="1" type="primary">casB</name>
    <name evidence="1" type="synonym">cse2</name>
    <name evidence="1" type="ORF">AB0K40_25610</name>
</gene>
<comment type="caution">
    <text evidence="1">The sequence shown here is derived from an EMBL/GenBank/DDBJ whole genome shotgun (WGS) entry which is preliminary data.</text>
</comment>
<dbReference type="Pfam" id="PF09485">
    <property type="entry name" value="CRISPR_Cse2"/>
    <property type="match status" value="1"/>
</dbReference>
<proteinExistence type="predicted"/>
<organism evidence="1 2">
    <name type="scientific">Nonomuraea bangladeshensis</name>
    <dbReference type="NCBI Taxonomy" id="404385"/>
    <lineage>
        <taxon>Bacteria</taxon>
        <taxon>Bacillati</taxon>
        <taxon>Actinomycetota</taxon>
        <taxon>Actinomycetes</taxon>
        <taxon>Streptosporangiales</taxon>
        <taxon>Streptosporangiaceae</taxon>
        <taxon>Nonomuraea</taxon>
    </lineage>
</organism>
<accession>A0ABV3H961</accession>
<sequence>MSDQFAIRRDAYIKYLYSLENALRSDIPRRVSEARRVLARLRNSFVEGRQYQAYEIVFQQDPPEDGSEVDTWLLVGGLFALHPLSWMGGGGPRSLGASLGRLQRKLESPAVERRLSLLLAKDKQSLPYQLRQTVRLLSMHDLPVHYGQLLDDLIVLLGRNHRGDIASKVRLKWAREYYMPISAPALEGTEQPSIDSPETTQ</sequence>
<evidence type="ECO:0000313" key="2">
    <source>
        <dbReference type="Proteomes" id="UP001552427"/>
    </source>
</evidence>